<proteinExistence type="predicted"/>
<organism evidence="3 4">
    <name type="scientific">Leucocoprinus birnbaumii</name>
    <dbReference type="NCBI Taxonomy" id="56174"/>
    <lineage>
        <taxon>Eukaryota</taxon>
        <taxon>Fungi</taxon>
        <taxon>Dikarya</taxon>
        <taxon>Basidiomycota</taxon>
        <taxon>Agaricomycotina</taxon>
        <taxon>Agaricomycetes</taxon>
        <taxon>Agaricomycetidae</taxon>
        <taxon>Agaricales</taxon>
        <taxon>Agaricineae</taxon>
        <taxon>Agaricaceae</taxon>
        <taxon>Leucocoprinus</taxon>
    </lineage>
</organism>
<keyword evidence="1" id="KW-0472">Membrane</keyword>
<evidence type="ECO:0000256" key="1">
    <source>
        <dbReference type="SAM" id="Phobius"/>
    </source>
</evidence>
<name>A0AAD5VMQ5_9AGAR</name>
<keyword evidence="1" id="KW-1133">Transmembrane helix</keyword>
<dbReference type="InterPro" id="IPR052432">
    <property type="entry name" value="PITP/CRAL-TRIO"/>
</dbReference>
<reference evidence="3" key="1">
    <citation type="submission" date="2022-07" db="EMBL/GenBank/DDBJ databases">
        <title>Genome Sequence of Leucocoprinus birnbaumii.</title>
        <authorList>
            <person name="Buettner E."/>
        </authorList>
    </citation>
    <scope>NUCLEOTIDE SEQUENCE</scope>
    <source>
        <strain evidence="3">VT141</strain>
    </source>
</reference>
<feature type="transmembrane region" description="Helical" evidence="1">
    <location>
        <begin position="368"/>
        <end position="389"/>
    </location>
</feature>
<dbReference type="Proteomes" id="UP001213000">
    <property type="component" value="Unassembled WGS sequence"/>
</dbReference>
<evidence type="ECO:0000313" key="4">
    <source>
        <dbReference type="Proteomes" id="UP001213000"/>
    </source>
</evidence>
<gene>
    <name evidence="3" type="ORF">NP233_g8305</name>
</gene>
<keyword evidence="4" id="KW-1185">Reference proteome</keyword>
<dbReference type="InterPro" id="IPR001251">
    <property type="entry name" value="CRAL-TRIO_dom"/>
</dbReference>
<dbReference type="PANTHER" id="PTHR46590:SF4">
    <property type="entry name" value="CRAL-TRIO DOMAIN-CONTAINING PROTEIN"/>
    <property type="match status" value="1"/>
</dbReference>
<keyword evidence="1" id="KW-0812">Transmembrane</keyword>
<accession>A0AAD5VMQ5</accession>
<sequence length="413" mass="46586">MEIQNLLQTNSTRLLETYHENIDNVLDLQATLIRDILPSVVDEFELSPDATEWATEWLNDTASIFRIARRNKFTRSFALESIRKTLIWRLQNLWPTDPDYALPPAVRCLPEHVRDPFGRPILVVEVVPVSESPEVVKPYIIQTFERLRLHLKRLVGGQGAEEEPALQYIILLDLANLSLQSMNLDVMTWTIREVIPRYPGMLAGVFILNYSWAHSSLWGIVKRILPESAISRIFFPSTADLLTAMTAQAIPKGEGLLSVSMITELIPAGYTTDYGGGLPSLTDLDDPLRPERTKHYSSDAGVIEGDSASSISPQPASGYISSISPTSMLNPFYGYPAASSRGYTQLHHGRRRKRDLARTLIWLFWQRWRNHLTIGAILTALAVVVHFSARRGLLRIPRIFPGWRASLSSAFRS</sequence>
<evidence type="ECO:0000259" key="2">
    <source>
        <dbReference type="PROSITE" id="PS50191"/>
    </source>
</evidence>
<dbReference type="InterPro" id="IPR036865">
    <property type="entry name" value="CRAL-TRIO_dom_sf"/>
</dbReference>
<dbReference type="Pfam" id="PF00650">
    <property type="entry name" value="CRAL_TRIO"/>
    <property type="match status" value="1"/>
</dbReference>
<dbReference type="CDD" id="cd00170">
    <property type="entry name" value="SEC14"/>
    <property type="match status" value="1"/>
</dbReference>
<evidence type="ECO:0000313" key="3">
    <source>
        <dbReference type="EMBL" id="KAJ3564427.1"/>
    </source>
</evidence>
<protein>
    <recommendedName>
        <fullName evidence="2">CRAL-TRIO domain-containing protein</fullName>
    </recommendedName>
</protein>
<dbReference type="SUPFAM" id="SSF52087">
    <property type="entry name" value="CRAL/TRIO domain"/>
    <property type="match status" value="1"/>
</dbReference>
<dbReference type="EMBL" id="JANIEX010000663">
    <property type="protein sequence ID" value="KAJ3564427.1"/>
    <property type="molecule type" value="Genomic_DNA"/>
</dbReference>
<dbReference type="Gene3D" id="3.40.525.10">
    <property type="entry name" value="CRAL-TRIO lipid binding domain"/>
    <property type="match status" value="1"/>
</dbReference>
<comment type="caution">
    <text evidence="3">The sequence shown here is derived from an EMBL/GenBank/DDBJ whole genome shotgun (WGS) entry which is preliminary data.</text>
</comment>
<dbReference type="AlphaFoldDB" id="A0AAD5VMQ5"/>
<dbReference type="PROSITE" id="PS50191">
    <property type="entry name" value="CRAL_TRIO"/>
    <property type="match status" value="1"/>
</dbReference>
<feature type="domain" description="CRAL-TRIO" evidence="2">
    <location>
        <begin position="114"/>
        <end position="282"/>
    </location>
</feature>
<dbReference type="PANTHER" id="PTHR46590">
    <property type="entry name" value="PHOSPHATIDYLINOSITOL TRANSFER PROTEIN CSR1-RELATED"/>
    <property type="match status" value="1"/>
</dbReference>